<feature type="domain" description="Uncharacterised" evidence="2">
    <location>
        <begin position="44"/>
        <end position="350"/>
    </location>
</feature>
<dbReference type="EMBL" id="JASGOQ010000003">
    <property type="protein sequence ID" value="MDV5393269.1"/>
    <property type="molecule type" value="Genomic_DNA"/>
</dbReference>
<dbReference type="InterPro" id="IPR011119">
    <property type="entry name" value="Unchr_helicase_relaxase_TraI"/>
</dbReference>
<dbReference type="RefSeq" id="WP_317521796.1">
    <property type="nucleotide sequence ID" value="NZ_JASGOQ010000003.1"/>
</dbReference>
<accession>A0AAE4Q448</accession>
<evidence type="ECO:0000313" key="5">
    <source>
        <dbReference type="Proteomes" id="UP001187859"/>
    </source>
</evidence>
<dbReference type="Pfam" id="PF07514">
    <property type="entry name" value="TraI_2"/>
    <property type="match status" value="1"/>
</dbReference>
<protein>
    <submittedName>
        <fullName evidence="4">MobH family relaxase</fullName>
    </submittedName>
</protein>
<dbReference type="Proteomes" id="UP001187859">
    <property type="component" value="Unassembled WGS sequence"/>
</dbReference>
<dbReference type="Gene3D" id="1.10.3210.40">
    <property type="match status" value="1"/>
</dbReference>
<proteinExistence type="predicted"/>
<dbReference type="SUPFAM" id="SSF46785">
    <property type="entry name" value="Winged helix' DNA-binding domain"/>
    <property type="match status" value="1"/>
</dbReference>
<feature type="compositionally biased region" description="Polar residues" evidence="1">
    <location>
        <begin position="497"/>
        <end position="519"/>
    </location>
</feature>
<evidence type="ECO:0000259" key="3">
    <source>
        <dbReference type="Pfam" id="PF07515"/>
    </source>
</evidence>
<feature type="region of interest" description="Disordered" evidence="1">
    <location>
        <begin position="492"/>
        <end position="519"/>
    </location>
</feature>
<evidence type="ECO:0000259" key="2">
    <source>
        <dbReference type="Pfam" id="PF07514"/>
    </source>
</evidence>
<reference evidence="4" key="1">
    <citation type="submission" date="2023-05" db="EMBL/GenBank/DDBJ databases">
        <title>Colonisation of extended spectrum b-lactamase- and carbapenemase-producing bacteria on hospital surfaces from low- and middle-income countries.</title>
        <authorList>
            <person name="Nieto-Rosado M."/>
            <person name="Sands K."/>
            <person name="Iregbu K."/>
            <person name="Zahra R."/>
            <person name="Mazarati J.B."/>
            <person name="Mehtar S."/>
            <person name="Barnards-Group B."/>
            <person name="Walsh T.R."/>
        </authorList>
    </citation>
    <scope>NUCLEOTIDE SEQUENCE</scope>
    <source>
        <strain evidence="4">PP-E493</strain>
    </source>
</reference>
<dbReference type="InterPro" id="IPR011093">
    <property type="entry name" value="TraI_2_C"/>
</dbReference>
<gene>
    <name evidence="4" type="primary">mobH</name>
    <name evidence="4" type="ORF">QM089_24085</name>
</gene>
<comment type="caution">
    <text evidence="4">The sequence shown here is derived from an EMBL/GenBank/DDBJ whole genome shotgun (WGS) entry which is preliminary data.</text>
</comment>
<dbReference type="NCBIfam" id="NF041494">
    <property type="entry name" value="MobH"/>
    <property type="match status" value="1"/>
</dbReference>
<name>A0AAE4Q448_9GAMM</name>
<feature type="domain" description="Putative conjugal transfer nickase/helicase TraI C-terminal" evidence="3">
    <location>
        <begin position="573"/>
        <end position="650"/>
    </location>
</feature>
<sequence>MLGFLKNTKLEAAKQPPIVKANPKKANDGWYTAVAPSEWEKINEHVINTIYRGVRLEPHHTQTYYTAAISKLARYIQAFPASEYNHHSSAGGLLEHTLEVAKNTVMYRREVLYSENGKETEIEEQADVFAYACFTASLMHDIGKIITDIEVVYRKSESDKPRMWNPLYEAIPIGAQYKFRYNPYRISGVHELAGQMLTTALIPMEGIIWIKSYPKLWLKWISCIAGDHAKGGEVSKVVKFADSASAANNFTGQSSLASKIEAGEKVANSGHGAAEILLKAMRQAIESGDLPLNRIGGAGWCHGDTVYMVSQRTVQACRHIARSTGFSALPENDVTLFALLCDAGIATRHPVTNDLVHTLEITANKADKQWKGELTFLSISKSVLDPQNVLNLTNDNEIKLNDLTQIKGKNAKANPGSELVPGTNTNESVDSKPALFESVDKSSGEVIKQPQPNVAEESNEPDFFSAFMSSTANLKKSDESETKFLATRPIKPAEPSFNHQNSATMASNEQSPPSSHVANSELIQQPEETTQTSALPRFQPTKVDKKSLDQALNPFGFGIGKTAGSVIQDTESVGQQFLTWLSDSIRARALPFNDFGSYCFMVRDGVFVSSPNIFDAYSESLGSQVNRNEIIEELRKRALLQTAFEGAMRKLTLSNESKTVLDGILIKHEAVHTQHEKRLNSSIATLL</sequence>
<feature type="region of interest" description="Disordered" evidence="1">
    <location>
        <begin position="439"/>
        <end position="460"/>
    </location>
</feature>
<evidence type="ECO:0000256" key="1">
    <source>
        <dbReference type="SAM" id="MobiDB-lite"/>
    </source>
</evidence>
<dbReference type="Pfam" id="PF07515">
    <property type="entry name" value="TraI_2_C"/>
    <property type="match status" value="1"/>
</dbReference>
<evidence type="ECO:0000313" key="4">
    <source>
        <dbReference type="EMBL" id="MDV5393269.1"/>
    </source>
</evidence>
<organism evidence="4 5">
    <name type="scientific">Shewanella xiamenensis</name>
    <dbReference type="NCBI Taxonomy" id="332186"/>
    <lineage>
        <taxon>Bacteria</taxon>
        <taxon>Pseudomonadati</taxon>
        <taxon>Pseudomonadota</taxon>
        <taxon>Gammaproteobacteria</taxon>
        <taxon>Alteromonadales</taxon>
        <taxon>Shewanellaceae</taxon>
        <taxon>Shewanella</taxon>
    </lineage>
</organism>
<dbReference type="InterPro" id="IPR036390">
    <property type="entry name" value="WH_DNA-bd_sf"/>
</dbReference>
<dbReference type="AlphaFoldDB" id="A0AAE4Q448"/>